<dbReference type="PANTHER" id="PTHR10937:SF8">
    <property type="entry name" value="AMINOTRANSFERASE-RELATED"/>
    <property type="match status" value="1"/>
</dbReference>
<reference evidence="5 6" key="1">
    <citation type="submission" date="2016-10" db="EMBL/GenBank/DDBJ databases">
        <authorList>
            <person name="de Groot N.N."/>
        </authorList>
    </citation>
    <scope>NUCLEOTIDE SEQUENCE [LARGE SCALE GENOMIC DNA]</scope>
    <source>
        <strain evidence="5 6">ATCC 35022</strain>
    </source>
</reference>
<dbReference type="SUPFAM" id="SSF53697">
    <property type="entry name" value="SIS domain"/>
    <property type="match status" value="1"/>
</dbReference>
<dbReference type="PANTHER" id="PTHR10937">
    <property type="entry name" value="GLUCOSAMINE--FRUCTOSE-6-PHOSPHATE AMINOTRANSFERASE, ISOMERIZING"/>
    <property type="match status" value="1"/>
</dbReference>
<dbReference type="RefSeq" id="WP_244521319.1">
    <property type="nucleotide sequence ID" value="NZ_FMXQ01000008.1"/>
</dbReference>
<feature type="compositionally biased region" description="Basic and acidic residues" evidence="3">
    <location>
        <begin position="332"/>
        <end position="349"/>
    </location>
</feature>
<feature type="domain" description="SIS" evidence="4">
    <location>
        <begin position="202"/>
        <end position="339"/>
    </location>
</feature>
<name>A0A1G6DQC5_9HYPH</name>
<dbReference type="PROSITE" id="PS51464">
    <property type="entry name" value="SIS"/>
    <property type="match status" value="2"/>
</dbReference>
<feature type="region of interest" description="Disordered" evidence="3">
    <location>
        <begin position="329"/>
        <end position="349"/>
    </location>
</feature>
<dbReference type="Pfam" id="PF01380">
    <property type="entry name" value="SIS"/>
    <property type="match status" value="2"/>
</dbReference>
<dbReference type="CDD" id="cd05009">
    <property type="entry name" value="SIS_GlmS_GlmD_2"/>
    <property type="match status" value="1"/>
</dbReference>
<dbReference type="AlphaFoldDB" id="A0A1G6DQC5"/>
<keyword evidence="6" id="KW-1185">Reference proteome</keyword>
<proteinExistence type="predicted"/>
<dbReference type="CDD" id="cd05008">
    <property type="entry name" value="SIS_GlmS_GlmD_1"/>
    <property type="match status" value="1"/>
</dbReference>
<evidence type="ECO:0000256" key="3">
    <source>
        <dbReference type="SAM" id="MobiDB-lite"/>
    </source>
</evidence>
<evidence type="ECO:0000313" key="6">
    <source>
        <dbReference type="Proteomes" id="UP000199071"/>
    </source>
</evidence>
<evidence type="ECO:0000313" key="5">
    <source>
        <dbReference type="EMBL" id="SDB47302.1"/>
    </source>
</evidence>
<dbReference type="InterPro" id="IPR035466">
    <property type="entry name" value="GlmS/AgaS_SIS"/>
</dbReference>
<protein>
    <submittedName>
        <fullName evidence="5">Glucosamine--fructose-6-phosphate aminotransferase (Isomerizing)</fullName>
    </submittedName>
</protein>
<evidence type="ECO:0000256" key="1">
    <source>
        <dbReference type="ARBA" id="ARBA00022576"/>
    </source>
</evidence>
<dbReference type="InterPro" id="IPR001347">
    <property type="entry name" value="SIS_dom"/>
</dbReference>
<dbReference type="Proteomes" id="UP000199071">
    <property type="component" value="Unassembled WGS sequence"/>
</dbReference>
<feature type="domain" description="SIS" evidence="4">
    <location>
        <begin position="38"/>
        <end position="186"/>
    </location>
</feature>
<keyword evidence="1 5" id="KW-0032">Aminotransferase</keyword>
<dbReference type="Gene3D" id="3.40.50.10490">
    <property type="entry name" value="Glucose-6-phosphate isomerase like protein, domain 1"/>
    <property type="match status" value="2"/>
</dbReference>
<dbReference type="GO" id="GO:1901135">
    <property type="term" value="P:carbohydrate derivative metabolic process"/>
    <property type="evidence" value="ECO:0007669"/>
    <property type="project" value="InterPro"/>
</dbReference>
<dbReference type="InterPro" id="IPR035490">
    <property type="entry name" value="GlmS/FrlB_SIS"/>
</dbReference>
<gene>
    <name evidence="5" type="ORF">SAMN02982931_03623</name>
</gene>
<dbReference type="GO" id="GO:0008483">
    <property type="term" value="F:transaminase activity"/>
    <property type="evidence" value="ECO:0007669"/>
    <property type="project" value="UniProtKB-KW"/>
</dbReference>
<dbReference type="GO" id="GO:0097367">
    <property type="term" value="F:carbohydrate derivative binding"/>
    <property type="evidence" value="ECO:0007669"/>
    <property type="project" value="InterPro"/>
</dbReference>
<dbReference type="STRING" id="665467.SAMN02982931_03623"/>
<dbReference type="InterPro" id="IPR046348">
    <property type="entry name" value="SIS_dom_sf"/>
</dbReference>
<evidence type="ECO:0000256" key="2">
    <source>
        <dbReference type="ARBA" id="ARBA00022737"/>
    </source>
</evidence>
<organism evidence="5 6">
    <name type="scientific">Bauldia litoralis</name>
    <dbReference type="NCBI Taxonomy" id="665467"/>
    <lineage>
        <taxon>Bacteria</taxon>
        <taxon>Pseudomonadati</taxon>
        <taxon>Pseudomonadota</taxon>
        <taxon>Alphaproteobacteria</taxon>
        <taxon>Hyphomicrobiales</taxon>
        <taxon>Kaistiaceae</taxon>
        <taxon>Bauldia</taxon>
    </lineage>
</organism>
<dbReference type="EMBL" id="FMXQ01000008">
    <property type="protein sequence ID" value="SDB47302.1"/>
    <property type="molecule type" value="Genomic_DNA"/>
</dbReference>
<accession>A0A1G6DQC5</accession>
<keyword evidence="5" id="KW-0808">Transferase</keyword>
<keyword evidence="2" id="KW-0677">Repeat</keyword>
<sequence>MMQDGTTGNRSLMLSETFEAPEVVARLIAANADTCRDLGARLRDRPPQFVVTCARGSSDSAATYAKYLFELHLNTIVSSVGPSVTSIYGARPRMRDALFIAISQSGKSPDLLTLATAARDDGALTVAIVNDTASPLAALCDIVLPVHAGAERSVAATKSYIASLAAVLQLGAHWSGDTALIDAVARLPDDLGDALACDWQGLVPLLTDARSLYVIGRGPGLAVAQEAALKLKETSGIHAEAMSAAEMKHGPQRIAGPDFPVVVFSQDDAALDSLAETGAELLARGVPVISAGPATIPGAVVLPTTAGVHPLVQPLTTIQSFYPMAETVSRARGNDPDRPPHLSKVTETR</sequence>
<evidence type="ECO:0000259" key="4">
    <source>
        <dbReference type="PROSITE" id="PS51464"/>
    </source>
</evidence>